<keyword evidence="3" id="KW-0237">DNA synthesis</keyword>
<dbReference type="EMBL" id="LAZR01036791">
    <property type="protein sequence ID" value="KKL23916.1"/>
    <property type="molecule type" value="Genomic_DNA"/>
</dbReference>
<comment type="catalytic activity">
    <reaction evidence="5">
        <text>a 2'-deoxyribonucleoside 5'-diphosphate + [thioredoxin]-disulfide + H2O = a ribonucleoside 5'-diphosphate + [thioredoxin]-dithiol</text>
        <dbReference type="Rhea" id="RHEA:23252"/>
        <dbReference type="Rhea" id="RHEA-COMP:10698"/>
        <dbReference type="Rhea" id="RHEA-COMP:10700"/>
        <dbReference type="ChEBI" id="CHEBI:15377"/>
        <dbReference type="ChEBI" id="CHEBI:29950"/>
        <dbReference type="ChEBI" id="CHEBI:50058"/>
        <dbReference type="ChEBI" id="CHEBI:57930"/>
        <dbReference type="ChEBI" id="CHEBI:73316"/>
        <dbReference type="EC" id="1.17.4.1"/>
    </reaction>
</comment>
<dbReference type="GO" id="GO:0004748">
    <property type="term" value="F:ribonucleoside-diphosphate reductase activity, thioredoxin disulfide as acceptor"/>
    <property type="evidence" value="ECO:0007669"/>
    <property type="project" value="UniProtKB-EC"/>
</dbReference>
<keyword evidence="4" id="KW-0547">Nucleotide-binding</keyword>
<dbReference type="GO" id="GO:0071897">
    <property type="term" value="P:DNA biosynthetic process"/>
    <property type="evidence" value="ECO:0007669"/>
    <property type="project" value="UniProtKB-KW"/>
</dbReference>
<protein>
    <recommendedName>
        <fullName evidence="2">ribonucleoside-diphosphate reductase</fullName>
        <ecNumber evidence="2">1.17.4.1</ecNumber>
    </recommendedName>
</protein>
<evidence type="ECO:0000256" key="6">
    <source>
        <dbReference type="SAM" id="MobiDB-lite"/>
    </source>
</evidence>
<evidence type="ECO:0000259" key="7">
    <source>
        <dbReference type="Pfam" id="PF12637"/>
    </source>
</evidence>
<evidence type="ECO:0000256" key="4">
    <source>
        <dbReference type="ARBA" id="ARBA00022741"/>
    </source>
</evidence>
<reference evidence="8" key="1">
    <citation type="journal article" date="2015" name="Nature">
        <title>Complex archaea that bridge the gap between prokaryotes and eukaryotes.</title>
        <authorList>
            <person name="Spang A."/>
            <person name="Saw J.H."/>
            <person name="Jorgensen S.L."/>
            <person name="Zaremba-Niedzwiedzka K."/>
            <person name="Martijn J."/>
            <person name="Lind A.E."/>
            <person name="van Eijk R."/>
            <person name="Schleper C."/>
            <person name="Guy L."/>
            <person name="Ettema T.J."/>
        </authorList>
    </citation>
    <scope>NUCLEOTIDE SEQUENCE</scope>
</reference>
<dbReference type="EC" id="1.17.4.1" evidence="2"/>
<dbReference type="GO" id="GO:0000166">
    <property type="term" value="F:nucleotide binding"/>
    <property type="evidence" value="ECO:0007669"/>
    <property type="project" value="UniProtKB-KW"/>
</dbReference>
<feature type="domain" description="TSCPD" evidence="7">
    <location>
        <begin position="3"/>
        <end position="61"/>
    </location>
</feature>
<evidence type="ECO:0000256" key="2">
    <source>
        <dbReference type="ARBA" id="ARBA00012274"/>
    </source>
</evidence>
<sequence length="121" mass="13143">MSGLMDAVALLTSVTLQYGVPIEDLARKLKNTRFEPYGRTNNPDIPWATSIVDYVFRWLERKFAPEAAAADASSHATEGEPLNPATRPSEQTGLGCPDCGALLIYQEGCLVCRSCGYNKCG</sequence>
<feature type="region of interest" description="Disordered" evidence="6">
    <location>
        <begin position="70"/>
        <end position="92"/>
    </location>
</feature>
<gene>
    <name evidence="8" type="ORF">LCGC14_2420600</name>
</gene>
<organism evidence="8">
    <name type="scientific">marine sediment metagenome</name>
    <dbReference type="NCBI Taxonomy" id="412755"/>
    <lineage>
        <taxon>unclassified sequences</taxon>
        <taxon>metagenomes</taxon>
        <taxon>ecological metagenomes</taxon>
    </lineage>
</organism>
<evidence type="ECO:0000256" key="1">
    <source>
        <dbReference type="ARBA" id="ARBA00007405"/>
    </source>
</evidence>
<name>A0A0F9E1U6_9ZZZZ</name>
<comment type="caution">
    <text evidence="8">The sequence shown here is derived from an EMBL/GenBank/DDBJ whole genome shotgun (WGS) entry which is preliminary data.</text>
</comment>
<dbReference type="AlphaFoldDB" id="A0A0F9E1U6"/>
<accession>A0A0F9E1U6</accession>
<evidence type="ECO:0000313" key="8">
    <source>
        <dbReference type="EMBL" id="KKL23916.1"/>
    </source>
</evidence>
<comment type="similarity">
    <text evidence="1">Belongs to the ribonucleoside diphosphate reductase class-2 family.</text>
</comment>
<evidence type="ECO:0000256" key="3">
    <source>
        <dbReference type="ARBA" id="ARBA00022634"/>
    </source>
</evidence>
<dbReference type="InterPro" id="IPR024434">
    <property type="entry name" value="TSCPD_dom"/>
</dbReference>
<evidence type="ECO:0000256" key="5">
    <source>
        <dbReference type="ARBA" id="ARBA00047754"/>
    </source>
</evidence>
<proteinExistence type="inferred from homology"/>
<dbReference type="Pfam" id="PF12637">
    <property type="entry name" value="TSCPD"/>
    <property type="match status" value="1"/>
</dbReference>